<evidence type="ECO:0000313" key="1">
    <source>
        <dbReference type="EMBL" id="KSU48480.1"/>
    </source>
</evidence>
<organism evidence="1 2">
    <name type="scientific">Exiguobacterium indicum</name>
    <dbReference type="NCBI Taxonomy" id="296995"/>
    <lineage>
        <taxon>Bacteria</taxon>
        <taxon>Bacillati</taxon>
        <taxon>Bacillota</taxon>
        <taxon>Bacilli</taxon>
        <taxon>Bacillales</taxon>
        <taxon>Bacillales Family XII. Incertae Sedis</taxon>
        <taxon>Exiguobacterium</taxon>
    </lineage>
</organism>
<name>A0A0V8GDT7_9BACL</name>
<accession>A0A0V8GDT7</accession>
<reference evidence="1 2" key="1">
    <citation type="journal article" date="2015" name="Int. J. Syst. Evol. Microbiol.">
        <title>Exiguobacterium enclense sp. nov., isolated from sediment.</title>
        <authorList>
            <person name="Dastager S.G."/>
            <person name="Mawlankar R."/>
            <person name="Sonalkar V.V."/>
            <person name="Thorat M.N."/>
            <person name="Mual P."/>
            <person name="Verma A."/>
            <person name="Krishnamurthi S."/>
            <person name="Tang S.K."/>
            <person name="Li W.J."/>
        </authorList>
    </citation>
    <scope>NUCLEOTIDE SEQUENCE [LARGE SCALE GENOMIC DNA]</scope>
    <source>
        <strain evidence="1 2">NIO-1109</strain>
    </source>
</reference>
<dbReference type="InterPro" id="IPR025573">
    <property type="entry name" value="YwpF"/>
</dbReference>
<comment type="caution">
    <text evidence="1">The sequence shown here is derived from an EMBL/GenBank/DDBJ whole genome shotgun (WGS) entry which is preliminary data.</text>
</comment>
<dbReference type="Proteomes" id="UP000053797">
    <property type="component" value="Unassembled WGS sequence"/>
</dbReference>
<evidence type="ECO:0000313" key="2">
    <source>
        <dbReference type="Proteomes" id="UP000053797"/>
    </source>
</evidence>
<sequence>MKTFKLCTLRILMDESGRDTTIPVAIQDGLTVSTEQTAQWVAEIVVPPMDQPIVDELFTKHLRALIEITISRPDNDPAAMIVTPLERTVLSENVSYVFTGKMVMMKNDLSESILREVVEDGFAGEELVQEYKDRRSKRGAHITSIAKETFKQYLTEHPNTPVS</sequence>
<protein>
    <submittedName>
        <fullName evidence="1">Uncharacterized protein</fullName>
    </submittedName>
</protein>
<gene>
    <name evidence="1" type="ORF">AS033_12740</name>
</gene>
<dbReference type="Pfam" id="PF14183">
    <property type="entry name" value="YwpF"/>
    <property type="match status" value="1"/>
</dbReference>
<dbReference type="OrthoDB" id="2427395at2"/>
<dbReference type="EMBL" id="LNQL01000004">
    <property type="protein sequence ID" value="KSU48480.1"/>
    <property type="molecule type" value="Genomic_DNA"/>
</dbReference>
<proteinExistence type="predicted"/>
<dbReference type="RefSeq" id="WP_058265705.1">
    <property type="nucleotide sequence ID" value="NZ_FMYN01000004.1"/>
</dbReference>
<dbReference type="AlphaFoldDB" id="A0A0V8GDT7"/>